<name>B8CLJ0_SHEPW</name>
<evidence type="ECO:0000256" key="1">
    <source>
        <dbReference type="ARBA" id="ARBA00022801"/>
    </source>
</evidence>
<dbReference type="SUPFAM" id="SSF53474">
    <property type="entry name" value="alpha/beta-Hydrolases"/>
    <property type="match status" value="1"/>
</dbReference>
<dbReference type="Gene3D" id="3.40.50.1820">
    <property type="entry name" value="alpha/beta hydrolase"/>
    <property type="match status" value="1"/>
</dbReference>
<evidence type="ECO:0000256" key="2">
    <source>
        <dbReference type="ARBA" id="ARBA00022825"/>
    </source>
</evidence>
<dbReference type="MEROPS" id="S09.071"/>
<organism evidence="5 6">
    <name type="scientific">Shewanella piezotolerans (strain WP3 / JCM 13877)</name>
    <dbReference type="NCBI Taxonomy" id="225849"/>
    <lineage>
        <taxon>Bacteria</taxon>
        <taxon>Pseudomonadati</taxon>
        <taxon>Pseudomonadota</taxon>
        <taxon>Gammaproteobacteria</taxon>
        <taxon>Alteromonadales</taxon>
        <taxon>Shewanellaceae</taxon>
        <taxon>Shewanella</taxon>
    </lineage>
</organism>
<protein>
    <submittedName>
        <fullName evidence="5">Peptidase S9, prolyl oligopeptidase active site region:WD40-like Beta Propeller</fullName>
    </submittedName>
</protein>
<keyword evidence="6" id="KW-1185">Reference proteome</keyword>
<proteinExistence type="predicted"/>
<dbReference type="eggNOG" id="COG1506">
    <property type="taxonomic scope" value="Bacteria"/>
</dbReference>
<feature type="chain" id="PRO_5002870234" evidence="3">
    <location>
        <begin position="22"/>
        <end position="694"/>
    </location>
</feature>
<dbReference type="OrthoDB" id="9812921at2"/>
<dbReference type="Proteomes" id="UP000000753">
    <property type="component" value="Chromosome"/>
</dbReference>
<dbReference type="Gene3D" id="2.120.10.30">
    <property type="entry name" value="TolB, C-terminal domain"/>
    <property type="match status" value="2"/>
</dbReference>
<dbReference type="HOGENOM" id="CLU_008615_2_1_6"/>
<evidence type="ECO:0000256" key="3">
    <source>
        <dbReference type="SAM" id="SignalP"/>
    </source>
</evidence>
<dbReference type="EMBL" id="CP000472">
    <property type="protein sequence ID" value="ACJ28641.1"/>
    <property type="molecule type" value="Genomic_DNA"/>
</dbReference>
<dbReference type="InterPro" id="IPR011042">
    <property type="entry name" value="6-blade_b-propeller_TolB-like"/>
</dbReference>
<dbReference type="AlphaFoldDB" id="B8CLJ0"/>
<dbReference type="Pfam" id="PF07676">
    <property type="entry name" value="PD40"/>
    <property type="match status" value="3"/>
</dbReference>
<dbReference type="Pfam" id="PF00326">
    <property type="entry name" value="Peptidase_S9"/>
    <property type="match status" value="1"/>
</dbReference>
<dbReference type="InterPro" id="IPR001375">
    <property type="entry name" value="Peptidase_S9_cat"/>
</dbReference>
<keyword evidence="3" id="KW-0732">Signal</keyword>
<evidence type="ECO:0000259" key="4">
    <source>
        <dbReference type="Pfam" id="PF00326"/>
    </source>
</evidence>
<dbReference type="InterPro" id="IPR029058">
    <property type="entry name" value="AB_hydrolase_fold"/>
</dbReference>
<feature type="signal peptide" evidence="3">
    <location>
        <begin position="1"/>
        <end position="21"/>
    </location>
</feature>
<dbReference type="STRING" id="225849.swp_1880"/>
<gene>
    <name evidence="5" type="ordered locus">swp_1880</name>
</gene>
<dbReference type="InterPro" id="IPR011659">
    <property type="entry name" value="WD40"/>
</dbReference>
<keyword evidence="1" id="KW-0378">Hydrolase</keyword>
<evidence type="ECO:0000313" key="5">
    <source>
        <dbReference type="EMBL" id="ACJ28641.1"/>
    </source>
</evidence>
<evidence type="ECO:0000313" key="6">
    <source>
        <dbReference type="Proteomes" id="UP000000753"/>
    </source>
</evidence>
<dbReference type="GO" id="GO:0004252">
    <property type="term" value="F:serine-type endopeptidase activity"/>
    <property type="evidence" value="ECO:0007669"/>
    <property type="project" value="TreeGrafter"/>
</dbReference>
<keyword evidence="2" id="KW-0645">Protease</keyword>
<dbReference type="KEGG" id="swp:swp_1880"/>
<reference evidence="5 6" key="1">
    <citation type="journal article" date="2008" name="PLoS ONE">
        <title>Environmental adaptation: genomic analysis of the piezotolerant and psychrotolerant deep-sea iron reducing bacterium Shewanella piezotolerans WP3.</title>
        <authorList>
            <person name="Wang F."/>
            <person name="Wang J."/>
            <person name="Jian H."/>
            <person name="Zhang B."/>
            <person name="Li S."/>
            <person name="Wang F."/>
            <person name="Zeng X."/>
            <person name="Gao L."/>
            <person name="Bartlett D.H."/>
            <person name="Yu J."/>
            <person name="Hu S."/>
            <person name="Xiao X."/>
        </authorList>
    </citation>
    <scope>NUCLEOTIDE SEQUENCE [LARGE SCALE GENOMIC DNA]</scope>
    <source>
        <strain evidence="6">WP3 / JCM 13877</strain>
    </source>
</reference>
<dbReference type="eggNOG" id="COG0823">
    <property type="taxonomic scope" value="Bacteria"/>
</dbReference>
<accession>B8CLJ0</accession>
<feature type="domain" description="Peptidase S9 prolyl oligopeptidase catalytic" evidence="4">
    <location>
        <begin position="482"/>
        <end position="690"/>
    </location>
</feature>
<dbReference type="PANTHER" id="PTHR42776:SF27">
    <property type="entry name" value="DIPEPTIDYL PEPTIDASE FAMILY MEMBER 6"/>
    <property type="match status" value="1"/>
</dbReference>
<dbReference type="GO" id="GO:0006508">
    <property type="term" value="P:proteolysis"/>
    <property type="evidence" value="ECO:0007669"/>
    <property type="project" value="InterPro"/>
</dbReference>
<dbReference type="SUPFAM" id="SSF82171">
    <property type="entry name" value="DPP6 N-terminal domain-like"/>
    <property type="match status" value="1"/>
</dbReference>
<dbReference type="PANTHER" id="PTHR42776">
    <property type="entry name" value="SERINE PEPTIDASE S9 FAMILY MEMBER"/>
    <property type="match status" value="1"/>
</dbReference>
<sequence>MKIGIYIALMIAPLSTTMVIAEESNAQSNSSLASQPPKILQLEDVFNLEYASNLEINNKGDEVYFVRNYMDILTDKKLGNIWKVDKDKNLTPVTNGLHSDFSPVLSPDNTKLAYISTASGSAQIHMQWLETGASGQMSHLDHAPSNISWSPDGKYLAFTRFVDTQAKSVVTLPGKPKNAKWAKPAVYVDEMYYRFDGAGFTKPGNSQIFVMSADGGAARQLTYGTTDHRSHLSWSKDGQQIIYSANTRNDSELEWTDSNIYTLNIASLQSTPLTSRNGPDNHPIVSPNGKMIAYLGSDQNYKNYENTELYIMNLDGSDKRSLTANFDRSVNSIQWANNSKAVYMSYHDRGQTYVAYQPLNGKKRIVAKNLGGLSFGRPYTGSEFDVSQNGTIAFTYSDPQRPADISINRKGRTSQLTTLNSDALDHKTLATIKELNVKSSFDGRNIQAWVAYPPGYAAEKKAGKKFPLILEIHGGPVTNYGPHFSAEIQLMAASGYVVVYANPRGSDSYGKEFAQIIYNNYPSQDYDDLMSVVDGVIAEESIDQQALFVTGGSGGGVLTAWIVGHTDRFKAAVVAKPVINWFSFALTTDIYPFVIKNWFEKMPWEDPQHYMALSPISYVGNVTTPTMLLTGEADKRTPIAETEQFYQALKLRNVDTAMVRIPDAPHGIYKRPSNLMSKVAHILWWFDKYQQPES</sequence>
<keyword evidence="2" id="KW-0720">Serine protease</keyword>